<gene>
    <name evidence="3" type="ORF">EZ444_12935</name>
</gene>
<dbReference type="AlphaFoldDB" id="A0A4R0NAQ9"/>
<dbReference type="PANTHER" id="PTHR45266">
    <property type="entry name" value="OXALOACETATE DECARBOXYLASE ALPHA CHAIN"/>
    <property type="match status" value="1"/>
</dbReference>
<evidence type="ECO:0000313" key="4">
    <source>
        <dbReference type="Proteomes" id="UP000291117"/>
    </source>
</evidence>
<dbReference type="CDD" id="cd06850">
    <property type="entry name" value="biotinyl_domain"/>
    <property type="match status" value="1"/>
</dbReference>
<dbReference type="InterPro" id="IPR011053">
    <property type="entry name" value="Single_hybrid_motif"/>
</dbReference>
<reference evidence="3 4" key="1">
    <citation type="submission" date="2019-02" db="EMBL/GenBank/DDBJ databases">
        <title>Pedobacter sp. RP-3-8 sp. nov., isolated from Arctic soil.</title>
        <authorList>
            <person name="Dahal R.H."/>
        </authorList>
    </citation>
    <scope>NUCLEOTIDE SEQUENCE [LARGE SCALE GENOMIC DNA]</scope>
    <source>
        <strain evidence="3 4">RP-3-8</strain>
    </source>
</reference>
<sequence length="165" mass="18432">MNVKVNDRYNFDVELEQKLLKVDGVELQIDSTTLADGHTHVIYNNKSYNIELVSEDKAEKKSVVKVNGTLYEVAIEDQYDLLLKQLGLDNTKANKMLEVKAPMPGLVLNIMVAEGQEVNKGDNLLVLEAMKMENILKSPSSGTVKKVLVNKGVKVEKNEVLIQFS</sequence>
<dbReference type="PANTHER" id="PTHR45266:SF3">
    <property type="entry name" value="OXALOACETATE DECARBOXYLASE ALPHA CHAIN"/>
    <property type="match status" value="1"/>
</dbReference>
<evidence type="ECO:0000313" key="3">
    <source>
        <dbReference type="EMBL" id="TCC96333.1"/>
    </source>
</evidence>
<name>A0A4R0NAQ9_9SPHI</name>
<accession>A0A4R0NAQ9</accession>
<dbReference type="Pfam" id="PF00364">
    <property type="entry name" value="Biotin_lipoyl"/>
    <property type="match status" value="1"/>
</dbReference>
<dbReference type="OrthoDB" id="9812676at2"/>
<proteinExistence type="predicted"/>
<evidence type="ECO:0000259" key="2">
    <source>
        <dbReference type="PROSITE" id="PS50968"/>
    </source>
</evidence>
<dbReference type="InterPro" id="IPR001882">
    <property type="entry name" value="Biotin_BS"/>
</dbReference>
<dbReference type="InterPro" id="IPR000089">
    <property type="entry name" value="Biotin_lipoyl"/>
</dbReference>
<dbReference type="PROSITE" id="PS00188">
    <property type="entry name" value="BIOTIN"/>
    <property type="match status" value="1"/>
</dbReference>
<dbReference type="Proteomes" id="UP000291117">
    <property type="component" value="Unassembled WGS sequence"/>
</dbReference>
<feature type="domain" description="Lipoyl-binding" evidence="2">
    <location>
        <begin position="96"/>
        <end position="165"/>
    </location>
</feature>
<dbReference type="RefSeq" id="WP_131609443.1">
    <property type="nucleotide sequence ID" value="NZ_SJSM01000006.1"/>
</dbReference>
<keyword evidence="1" id="KW-0092">Biotin</keyword>
<dbReference type="SUPFAM" id="SSF51230">
    <property type="entry name" value="Single hybrid motif"/>
    <property type="match status" value="1"/>
</dbReference>
<comment type="caution">
    <text evidence="3">The sequence shown here is derived from an EMBL/GenBank/DDBJ whole genome shotgun (WGS) entry which is preliminary data.</text>
</comment>
<dbReference type="FunFam" id="2.40.50.100:FF:000003">
    <property type="entry name" value="Acetyl-CoA carboxylase biotin carboxyl carrier protein"/>
    <property type="match status" value="1"/>
</dbReference>
<organism evidence="3 4">
    <name type="scientific">Pedobacter hiemivivus</name>
    <dbReference type="NCBI Taxonomy" id="2530454"/>
    <lineage>
        <taxon>Bacteria</taxon>
        <taxon>Pseudomonadati</taxon>
        <taxon>Bacteroidota</taxon>
        <taxon>Sphingobacteriia</taxon>
        <taxon>Sphingobacteriales</taxon>
        <taxon>Sphingobacteriaceae</taxon>
        <taxon>Pedobacter</taxon>
    </lineage>
</organism>
<dbReference type="PROSITE" id="PS50968">
    <property type="entry name" value="BIOTINYL_LIPOYL"/>
    <property type="match status" value="1"/>
</dbReference>
<dbReference type="InterPro" id="IPR050709">
    <property type="entry name" value="Biotin_Carboxyl_Carrier/Decarb"/>
</dbReference>
<evidence type="ECO:0000256" key="1">
    <source>
        <dbReference type="ARBA" id="ARBA00023267"/>
    </source>
</evidence>
<dbReference type="EMBL" id="SJSM01000006">
    <property type="protein sequence ID" value="TCC96333.1"/>
    <property type="molecule type" value="Genomic_DNA"/>
</dbReference>
<dbReference type="Gene3D" id="2.40.50.100">
    <property type="match status" value="1"/>
</dbReference>
<keyword evidence="4" id="KW-1185">Reference proteome</keyword>
<protein>
    <submittedName>
        <fullName evidence="3">Biotin/lipoyl-binding protein</fullName>
    </submittedName>
</protein>